<comment type="caution">
    <text evidence="2">The sequence shown here is derived from an EMBL/GenBank/DDBJ whole genome shotgun (WGS) entry which is preliminary data.</text>
</comment>
<keyword evidence="1" id="KW-0472">Membrane</keyword>
<evidence type="ECO:0008006" key="4">
    <source>
        <dbReference type="Google" id="ProtNLM"/>
    </source>
</evidence>
<dbReference type="HOGENOM" id="CLU_1203099_0_0_9"/>
<sequence length="239" mass="27827">MAQRKETKKMSILITFIKLLAVFDLLVIAVYFGSDILSTVWSKFRKKPTREKPFDFSLDAAAVPLSIDSIRQLYSGDAADFVEETLLPDAAQTMAVLTDREQTAARLLLSALVGFLAEEAPMDERSFPMVMELLNCMEGEKEDGCQDPVDILFEETVRRTRRHEEYYSNYQRYRLMQVDKTRVILACRILINDLLGKLYRYDYRFGYDLLLDEENSIEKKLHTPVREEWEDEDDETCDC</sequence>
<proteinExistence type="predicted"/>
<organism evidence="2 3">
    <name type="scientific">Flavonifractor plautii ATCC 29863</name>
    <dbReference type="NCBI Taxonomy" id="411475"/>
    <lineage>
        <taxon>Bacteria</taxon>
        <taxon>Bacillati</taxon>
        <taxon>Bacillota</taxon>
        <taxon>Clostridia</taxon>
        <taxon>Eubacteriales</taxon>
        <taxon>Oscillospiraceae</taxon>
        <taxon>Flavonifractor</taxon>
    </lineage>
</organism>
<evidence type="ECO:0000313" key="2">
    <source>
        <dbReference type="EMBL" id="EHM54599.1"/>
    </source>
</evidence>
<evidence type="ECO:0000256" key="1">
    <source>
        <dbReference type="SAM" id="Phobius"/>
    </source>
</evidence>
<dbReference type="EMBL" id="AGCK01000035">
    <property type="protein sequence ID" value="EHM54599.1"/>
    <property type="molecule type" value="Genomic_DNA"/>
</dbReference>
<dbReference type="AlphaFoldDB" id="G9YLU2"/>
<feature type="transmembrane region" description="Helical" evidence="1">
    <location>
        <begin position="12"/>
        <end position="33"/>
    </location>
</feature>
<keyword evidence="1" id="KW-0812">Transmembrane</keyword>
<dbReference type="Proteomes" id="UP000004459">
    <property type="component" value="Unassembled WGS sequence"/>
</dbReference>
<gene>
    <name evidence="2" type="ORF">HMPREF0372_00458</name>
</gene>
<dbReference type="PATRIC" id="fig|411475.3.peg.389"/>
<accession>G9YLU2</accession>
<protein>
    <recommendedName>
        <fullName evidence="4">Conjugal transfer protein TraG</fullName>
    </recommendedName>
</protein>
<evidence type="ECO:0000313" key="3">
    <source>
        <dbReference type="Proteomes" id="UP000004459"/>
    </source>
</evidence>
<keyword evidence="1" id="KW-1133">Transmembrane helix</keyword>
<reference evidence="2 3" key="1">
    <citation type="submission" date="2011-08" db="EMBL/GenBank/DDBJ databases">
        <authorList>
            <person name="Weinstock G."/>
            <person name="Sodergren E."/>
            <person name="Clifton S."/>
            <person name="Fulton L."/>
            <person name="Fulton B."/>
            <person name="Courtney L."/>
            <person name="Fronick C."/>
            <person name="Harrison M."/>
            <person name="Strong C."/>
            <person name="Farmer C."/>
            <person name="Delahaunty K."/>
            <person name="Markovic C."/>
            <person name="Hall O."/>
            <person name="Minx P."/>
            <person name="Tomlinson C."/>
            <person name="Mitreva M."/>
            <person name="Hou S."/>
            <person name="Chen J."/>
            <person name="Wollam A."/>
            <person name="Pepin K.H."/>
            <person name="Johnson M."/>
            <person name="Bhonagiri V."/>
            <person name="Zhang X."/>
            <person name="Suruliraj S."/>
            <person name="Warren W."/>
            <person name="Chinwalla A."/>
            <person name="Mardis E.R."/>
            <person name="Wilson R.K."/>
        </authorList>
    </citation>
    <scope>NUCLEOTIDE SEQUENCE [LARGE SCALE GENOMIC DNA]</scope>
    <source>
        <strain evidence="2 3">ATCC 29863</strain>
    </source>
</reference>
<name>G9YLU2_FLAPL</name>